<name>A0ABV9BI80_9ACTN</name>
<evidence type="ECO:0000256" key="1">
    <source>
        <dbReference type="SAM" id="MobiDB-lite"/>
    </source>
</evidence>
<dbReference type="Proteomes" id="UP001595990">
    <property type="component" value="Unassembled WGS sequence"/>
</dbReference>
<keyword evidence="2" id="KW-1133">Transmembrane helix</keyword>
<feature type="region of interest" description="Disordered" evidence="1">
    <location>
        <begin position="118"/>
        <end position="156"/>
    </location>
</feature>
<feature type="region of interest" description="Disordered" evidence="1">
    <location>
        <begin position="184"/>
        <end position="226"/>
    </location>
</feature>
<gene>
    <name evidence="3" type="ORF">ACFPEN_12370</name>
</gene>
<feature type="compositionally biased region" description="Low complexity" evidence="1">
    <location>
        <begin position="118"/>
        <end position="128"/>
    </location>
</feature>
<keyword evidence="4" id="KW-1185">Reference proteome</keyword>
<dbReference type="RefSeq" id="WP_358219570.1">
    <property type="nucleotide sequence ID" value="NZ_JBHSFS010000005.1"/>
</dbReference>
<sequence>MTGERDATGDAVAGPRTAPEAARAELARRLHARWSATGLALDRVEDKLRKALHGQKVKGVSKSALQRYMAADQTSVPDKALLTALAQLFEVPDRELEEWYELQRQALISQRQRRYRRPVAPTAVPAPRATEEPGESVPPVPPVPPERLGRRWRRPPTPKALLAGGAVAAVIAVAAAALGPWERAEAPAETATRATRPAPSALAGPATPERPDLERGTLGEDSRCSAPFPGPGSVTWRVCARVEAERITFALKITNQGSADARIRARLQYVQDRVFHPCTGAPETRAMLIPAGKSLLTDPAECGVPRAKTPLGYQGVGWVLAEHAASGTYKLSPTAHVYPDRTIWQPDLV</sequence>
<evidence type="ECO:0008006" key="5">
    <source>
        <dbReference type="Google" id="ProtNLM"/>
    </source>
</evidence>
<feature type="compositionally biased region" description="Basic and acidic residues" evidence="1">
    <location>
        <begin position="209"/>
        <end position="223"/>
    </location>
</feature>
<evidence type="ECO:0000313" key="4">
    <source>
        <dbReference type="Proteomes" id="UP001595990"/>
    </source>
</evidence>
<keyword evidence="2" id="KW-0472">Membrane</keyword>
<comment type="caution">
    <text evidence="3">The sequence shown here is derived from an EMBL/GenBank/DDBJ whole genome shotgun (WGS) entry which is preliminary data.</text>
</comment>
<feature type="transmembrane region" description="Helical" evidence="2">
    <location>
        <begin position="160"/>
        <end position="181"/>
    </location>
</feature>
<keyword evidence="2" id="KW-0812">Transmembrane</keyword>
<proteinExistence type="predicted"/>
<dbReference type="EMBL" id="JBHSFS010000005">
    <property type="protein sequence ID" value="MFC4513732.1"/>
    <property type="molecule type" value="Genomic_DNA"/>
</dbReference>
<reference evidence="4" key="1">
    <citation type="journal article" date="2019" name="Int. J. Syst. Evol. Microbiol.">
        <title>The Global Catalogue of Microorganisms (GCM) 10K type strain sequencing project: providing services to taxonomists for standard genome sequencing and annotation.</title>
        <authorList>
            <consortium name="The Broad Institute Genomics Platform"/>
            <consortium name="The Broad Institute Genome Sequencing Center for Infectious Disease"/>
            <person name="Wu L."/>
            <person name="Ma J."/>
        </authorList>
    </citation>
    <scope>NUCLEOTIDE SEQUENCE [LARGE SCALE GENOMIC DNA]</scope>
    <source>
        <strain evidence="4">CECT 8064</strain>
    </source>
</reference>
<evidence type="ECO:0000313" key="3">
    <source>
        <dbReference type="EMBL" id="MFC4513732.1"/>
    </source>
</evidence>
<feature type="compositionally biased region" description="Low complexity" evidence="1">
    <location>
        <begin position="187"/>
        <end position="199"/>
    </location>
</feature>
<evidence type="ECO:0000256" key="2">
    <source>
        <dbReference type="SAM" id="Phobius"/>
    </source>
</evidence>
<accession>A0ABV9BI80</accession>
<protein>
    <recommendedName>
        <fullName evidence="5">Helix-turn-helix domain-containing protein</fullName>
    </recommendedName>
</protein>
<organism evidence="3 4">
    <name type="scientific">Streptomyces ehimensis</name>
    <dbReference type="NCBI Taxonomy" id="68195"/>
    <lineage>
        <taxon>Bacteria</taxon>
        <taxon>Bacillati</taxon>
        <taxon>Actinomycetota</taxon>
        <taxon>Actinomycetes</taxon>
        <taxon>Kitasatosporales</taxon>
        <taxon>Streptomycetaceae</taxon>
        <taxon>Streptomyces</taxon>
    </lineage>
</organism>
<feature type="compositionally biased region" description="Pro residues" evidence="1">
    <location>
        <begin position="136"/>
        <end position="145"/>
    </location>
</feature>